<dbReference type="OrthoDB" id="370029at2759"/>
<comment type="caution">
    <text evidence="1">The sequence shown here is derived from an EMBL/GenBank/DDBJ whole genome shotgun (WGS) entry which is preliminary data.</text>
</comment>
<dbReference type="InterPro" id="IPR056352">
    <property type="entry name" value="Microp_apicomplexa_13"/>
</dbReference>
<dbReference type="Pfam" id="PF23523">
    <property type="entry name" value="Microp_apicomplexa_13"/>
    <property type="match status" value="1"/>
</dbReference>
<organism evidence="1 2">
    <name type="scientific">Theileria equi strain WA</name>
    <dbReference type="NCBI Taxonomy" id="1537102"/>
    <lineage>
        <taxon>Eukaryota</taxon>
        <taxon>Sar</taxon>
        <taxon>Alveolata</taxon>
        <taxon>Apicomplexa</taxon>
        <taxon>Aconoidasida</taxon>
        <taxon>Piroplasmida</taxon>
        <taxon>Theileriidae</taxon>
        <taxon>Theileria</taxon>
    </lineage>
</organism>
<reference evidence="1 2" key="1">
    <citation type="journal article" date="2012" name="BMC Genomics">
        <title>Comparative genomic analysis and phylogenetic position of Theileria equi.</title>
        <authorList>
            <person name="Kappmeyer L.S."/>
            <person name="Thiagarajan M."/>
            <person name="Herndon D.R."/>
            <person name="Ramsay J.D."/>
            <person name="Caler E."/>
            <person name="Djikeng A."/>
            <person name="Gillespie J.J."/>
            <person name="Lau A.O."/>
            <person name="Roalson E.H."/>
            <person name="Silva J.C."/>
            <person name="Silva M.G."/>
            <person name="Suarez C.E."/>
            <person name="Ueti M.W."/>
            <person name="Nene V.M."/>
            <person name="Mealey R.H."/>
            <person name="Knowles D.P."/>
            <person name="Brayton K.A."/>
        </authorList>
    </citation>
    <scope>NUCLEOTIDE SEQUENCE [LARGE SCALE GENOMIC DNA]</scope>
    <source>
        <strain evidence="1 2">WA</strain>
    </source>
</reference>
<accession>L1LFJ0</accession>
<dbReference type="KEGG" id="beq:BEWA_039560"/>
<dbReference type="VEuPathDB" id="PiroplasmaDB:BEWA_039560"/>
<dbReference type="eggNOG" id="ENOG502QXYD">
    <property type="taxonomic scope" value="Eukaryota"/>
</dbReference>
<dbReference type="Proteomes" id="UP000031512">
    <property type="component" value="Unassembled WGS sequence"/>
</dbReference>
<keyword evidence="2" id="KW-1185">Reference proteome</keyword>
<protein>
    <submittedName>
        <fullName evidence="1">Uncharacterized protein</fullName>
    </submittedName>
</protein>
<dbReference type="GeneID" id="15807366"/>
<name>L1LFJ0_THEEQ</name>
<proteinExistence type="predicted"/>
<dbReference type="EMBL" id="ACOU01000002">
    <property type="protein sequence ID" value="EKX73918.1"/>
    <property type="molecule type" value="Genomic_DNA"/>
</dbReference>
<dbReference type="AlphaFoldDB" id="L1LFJ0"/>
<evidence type="ECO:0000313" key="2">
    <source>
        <dbReference type="Proteomes" id="UP000031512"/>
    </source>
</evidence>
<evidence type="ECO:0000313" key="1">
    <source>
        <dbReference type="EMBL" id="EKX73918.1"/>
    </source>
</evidence>
<dbReference type="RefSeq" id="XP_004833370.1">
    <property type="nucleotide sequence ID" value="XM_004833313.1"/>
</dbReference>
<sequence length="78" mass="9173">MFRRRWGNISRTILLRGSPANRVAQWSLTILISAIWIYKSEKANPRNRGIFFRDNKAQAFTLDEVEEWNAKFKSSGQK</sequence>
<gene>
    <name evidence="1" type="ORF">BEWA_039560</name>
</gene>